<comment type="caution">
    <text evidence="5">The sequence shown here is derived from an EMBL/GenBank/DDBJ whole genome shotgun (WGS) entry which is preliminary data.</text>
</comment>
<dbReference type="GO" id="GO:0003723">
    <property type="term" value="F:RNA binding"/>
    <property type="evidence" value="ECO:0007669"/>
    <property type="project" value="UniProtKB-UniRule"/>
</dbReference>
<dbReference type="PROSITE" id="PS50084">
    <property type="entry name" value="KH_TYPE_1"/>
    <property type="match status" value="5"/>
</dbReference>
<dbReference type="AlphaFoldDB" id="A0A8S0TDC0"/>
<dbReference type="CDD" id="cd22460">
    <property type="entry name" value="KH-I_PEPPER_rpt2_like"/>
    <property type="match status" value="2"/>
</dbReference>
<feature type="domain" description="K Homology" evidence="4">
    <location>
        <begin position="684"/>
        <end position="754"/>
    </location>
</feature>
<feature type="domain" description="K Homology" evidence="4">
    <location>
        <begin position="114"/>
        <end position="184"/>
    </location>
</feature>
<organism evidence="5 6">
    <name type="scientific">Olea europaea subsp. europaea</name>
    <dbReference type="NCBI Taxonomy" id="158383"/>
    <lineage>
        <taxon>Eukaryota</taxon>
        <taxon>Viridiplantae</taxon>
        <taxon>Streptophyta</taxon>
        <taxon>Embryophyta</taxon>
        <taxon>Tracheophyta</taxon>
        <taxon>Spermatophyta</taxon>
        <taxon>Magnoliopsida</taxon>
        <taxon>eudicotyledons</taxon>
        <taxon>Gunneridae</taxon>
        <taxon>Pentapetalae</taxon>
        <taxon>asterids</taxon>
        <taxon>lamiids</taxon>
        <taxon>Lamiales</taxon>
        <taxon>Oleaceae</taxon>
        <taxon>Oleeae</taxon>
        <taxon>Olea</taxon>
    </lineage>
</organism>
<dbReference type="InterPro" id="IPR004087">
    <property type="entry name" value="KH_dom"/>
</dbReference>
<feature type="compositionally biased region" description="Basic and acidic residues" evidence="3">
    <location>
        <begin position="191"/>
        <end position="201"/>
    </location>
</feature>
<feature type="domain" description="K Homology" evidence="4">
    <location>
        <begin position="394"/>
        <end position="467"/>
    </location>
</feature>
<name>A0A8S0TDC0_OLEEU</name>
<evidence type="ECO:0000256" key="1">
    <source>
        <dbReference type="ARBA" id="ARBA00022737"/>
    </source>
</evidence>
<dbReference type="Gene3D" id="3.30.1370.10">
    <property type="entry name" value="K Homology domain, type 1"/>
    <property type="match status" value="5"/>
</dbReference>
<dbReference type="SUPFAM" id="SSF54791">
    <property type="entry name" value="Eukaryotic type KH-domain (KH-domain type I)"/>
    <property type="match status" value="5"/>
</dbReference>
<evidence type="ECO:0000259" key="4">
    <source>
        <dbReference type="SMART" id="SM00322"/>
    </source>
</evidence>
<dbReference type="Gramene" id="OE9A007436T2">
    <property type="protein sequence ID" value="OE9A007436C2"/>
    <property type="gene ID" value="OE9A007436"/>
</dbReference>
<feature type="domain" description="K Homology" evidence="4">
    <location>
        <begin position="479"/>
        <end position="554"/>
    </location>
</feature>
<dbReference type="Gramene" id="OE9A007436T6">
    <property type="protein sequence ID" value="OE9A007436C6"/>
    <property type="gene ID" value="OE9A007436"/>
</dbReference>
<dbReference type="PANTHER" id="PTHR10288">
    <property type="entry name" value="KH DOMAIN CONTAINING RNA BINDING PROTEIN"/>
    <property type="match status" value="1"/>
</dbReference>
<feature type="region of interest" description="Disordered" evidence="3">
    <location>
        <begin position="336"/>
        <end position="386"/>
    </location>
</feature>
<accession>A0A8S0TDC0</accession>
<dbReference type="InterPro" id="IPR036612">
    <property type="entry name" value="KH_dom_type_1_sf"/>
</dbReference>
<protein>
    <submittedName>
        <fullName evidence="5">KH domain-containing HEN4-like</fullName>
    </submittedName>
</protein>
<evidence type="ECO:0000313" key="5">
    <source>
        <dbReference type="EMBL" id="CAA3001547.1"/>
    </source>
</evidence>
<proteinExistence type="predicted"/>
<sequence length="760" mass="81451">MLQHTKGFISQFLKSPFQAKNPREPSRKSKGEPTALPLGLIYTRFLVVCLLIPSSRNSLQKSAFCCSDSVNMSVQLMPVKRSYDRNPRELNGRGKWQKSTAFGADNSALRGSPAKNVIRLLCPASKIGAVIGKGGGIISQIRQETGAKVQIEDTFPGCDERVIVIVGSDKENEVGSGHGKADGEENIITGKGDEGNDTDEHGENDEDKQSVLVEDAQSENVVSSVHKALLLVFERIIDGESKMDGGDEGGNKVPSSVLRLLVFSSQVGGLLGKAGSVIKQMSSDSGAQIRILPRDKLPSCASSSDELVQISGGLDAVKKALQSVSQQLLEHLACDQDSLSSNPSGPSSSSSGPFTRQDTFQYSKRSLHGHGPPHSSGFHGVEARFPGRTNPSPGVLSFRLLCPDEKVRGVIGKGGSIVKAVQHETGCEIKVVDAVADSEDRIIVISGPAYPDERISAPQDAVLRVQSRIFRAPPESKEETLKAKLLVSSNQIGCLLGKGGAIIAEMRKSTGAYIRILGKDKIPKCASENEEVVQINGEFERVEEAILQITARLRDHYLRDAFPSMHHPPNPGFLDQIPQFPSFMGRSELSPSGIFSLGPSFHKFDAPGGLPPRGGFHPHNDHSPFAHDFHRPGLPHISERVPPSAPWGPQGGIEDTGPIGFPDYRAPQRRFGGFGGGNHPAIITCTTVEVVVPRSVVPAIYGEEGECLRQIREISDANITINGTKPGATETVIIISGTPEQTSAAQSLIQAFVISETEAA</sequence>
<gene>
    <name evidence="5" type="ORF">OLEA9_A007436</name>
</gene>
<dbReference type="EMBL" id="CACTIH010005763">
    <property type="protein sequence ID" value="CAA3001547.1"/>
    <property type="molecule type" value="Genomic_DNA"/>
</dbReference>
<dbReference type="SMART" id="SM00322">
    <property type="entry name" value="KH"/>
    <property type="match status" value="5"/>
</dbReference>
<keyword evidence="2" id="KW-0694">RNA-binding</keyword>
<reference evidence="5 6" key="1">
    <citation type="submission" date="2019-12" db="EMBL/GenBank/DDBJ databases">
        <authorList>
            <person name="Alioto T."/>
            <person name="Alioto T."/>
            <person name="Gomez Garrido J."/>
        </authorList>
    </citation>
    <scope>NUCLEOTIDE SEQUENCE [LARGE SCALE GENOMIC DNA]</scope>
</reference>
<dbReference type="OrthoDB" id="442947at2759"/>
<evidence type="ECO:0000313" key="6">
    <source>
        <dbReference type="Proteomes" id="UP000594638"/>
    </source>
</evidence>
<dbReference type="Pfam" id="PF00013">
    <property type="entry name" value="KH_1"/>
    <property type="match status" value="5"/>
</dbReference>
<dbReference type="CDD" id="cd22459">
    <property type="entry name" value="KH-I_PEPPER_rpt1_like"/>
    <property type="match status" value="2"/>
</dbReference>
<evidence type="ECO:0000256" key="2">
    <source>
        <dbReference type="PROSITE-ProRule" id="PRU00117"/>
    </source>
</evidence>
<keyword evidence="6" id="KW-1185">Reference proteome</keyword>
<evidence type="ECO:0000256" key="3">
    <source>
        <dbReference type="SAM" id="MobiDB-lite"/>
    </source>
</evidence>
<dbReference type="Proteomes" id="UP000594638">
    <property type="component" value="Unassembled WGS sequence"/>
</dbReference>
<dbReference type="InterPro" id="IPR004088">
    <property type="entry name" value="KH_dom_type_1"/>
</dbReference>
<feature type="compositionally biased region" description="Low complexity" evidence="3">
    <location>
        <begin position="338"/>
        <end position="353"/>
    </location>
</feature>
<feature type="compositionally biased region" description="Basic and acidic residues" evidence="3">
    <location>
        <begin position="172"/>
        <end position="183"/>
    </location>
</feature>
<keyword evidence="1" id="KW-0677">Repeat</keyword>
<feature type="compositionally biased region" description="Polar residues" evidence="3">
    <location>
        <begin position="354"/>
        <end position="364"/>
    </location>
</feature>
<feature type="region of interest" description="Disordered" evidence="3">
    <location>
        <begin position="172"/>
        <end position="206"/>
    </location>
</feature>
<feature type="domain" description="K Homology" evidence="4">
    <location>
        <begin position="254"/>
        <end position="329"/>
    </location>
</feature>
<feature type="compositionally biased region" description="Low complexity" evidence="3">
    <location>
        <begin position="369"/>
        <end position="380"/>
    </location>
</feature>